<dbReference type="PROSITE" id="PS00671">
    <property type="entry name" value="D_2_HYDROXYACID_DH_3"/>
    <property type="match status" value="1"/>
</dbReference>
<reference evidence="8 9" key="1">
    <citation type="journal article" date="2024" name="IMA Fungus">
        <title>IMA Genome - F19 : A genome assembly and annotation guide to empower mycologists, including annotated draft genome sequences of Ceratocystis pirilliformis, Diaporthe australafricana, Fusarium ophioides, Paecilomyces lecythidis, and Sporothrix stenoceras.</title>
        <authorList>
            <person name="Aylward J."/>
            <person name="Wilson A.M."/>
            <person name="Visagie C.M."/>
            <person name="Spraker J."/>
            <person name="Barnes I."/>
            <person name="Buitendag C."/>
            <person name="Ceriani C."/>
            <person name="Del Mar Angel L."/>
            <person name="du Plessis D."/>
            <person name="Fuchs T."/>
            <person name="Gasser K."/>
            <person name="Kramer D."/>
            <person name="Li W."/>
            <person name="Munsamy K."/>
            <person name="Piso A."/>
            <person name="Price J.L."/>
            <person name="Sonnekus B."/>
            <person name="Thomas C."/>
            <person name="van der Nest A."/>
            <person name="van Dijk A."/>
            <person name="van Heerden A."/>
            <person name="van Vuuren N."/>
            <person name="Yilmaz N."/>
            <person name="Duong T.A."/>
            <person name="van der Merwe N.A."/>
            <person name="Wingfield M.J."/>
            <person name="Wingfield B.D."/>
        </authorList>
    </citation>
    <scope>NUCLEOTIDE SEQUENCE [LARGE SCALE GENOMIC DNA]</scope>
    <source>
        <strain evidence="8 9">CMW 18300</strain>
    </source>
</reference>
<dbReference type="PANTHER" id="PTHR42789">
    <property type="entry name" value="D-ISOMER SPECIFIC 2-HYDROXYACID DEHYDROGENASE FAMILY PROTEIN (AFU_ORTHOLOGUE AFUA_6G10090)"/>
    <property type="match status" value="1"/>
</dbReference>
<dbReference type="EMBL" id="JAWRVE010000022">
    <property type="protein sequence ID" value="KAL1874477.1"/>
    <property type="molecule type" value="Genomic_DNA"/>
</dbReference>
<keyword evidence="3" id="KW-0520">NAD</keyword>
<evidence type="ECO:0000313" key="9">
    <source>
        <dbReference type="Proteomes" id="UP001583177"/>
    </source>
</evidence>
<dbReference type="InterPro" id="IPR050857">
    <property type="entry name" value="D-2-hydroxyacid_DH"/>
</dbReference>
<accession>A0ABR3XFI4</accession>
<dbReference type="PANTHER" id="PTHR42789:SF1">
    <property type="entry name" value="D-ISOMER SPECIFIC 2-HYDROXYACID DEHYDROGENASE FAMILY PROTEIN (AFU_ORTHOLOGUE AFUA_6G10090)"/>
    <property type="match status" value="1"/>
</dbReference>
<dbReference type="SUPFAM" id="SSF51735">
    <property type="entry name" value="NAD(P)-binding Rossmann-fold domains"/>
    <property type="match status" value="1"/>
</dbReference>
<dbReference type="InterPro" id="IPR036291">
    <property type="entry name" value="NAD(P)-bd_dom_sf"/>
</dbReference>
<feature type="domain" description="D-isomer specific 2-hydroxyacid dehydrogenase NAD-binding" evidence="7">
    <location>
        <begin position="163"/>
        <end position="370"/>
    </location>
</feature>
<organism evidence="8 9">
    <name type="scientific">Diaporthe australafricana</name>
    <dbReference type="NCBI Taxonomy" id="127596"/>
    <lineage>
        <taxon>Eukaryota</taxon>
        <taxon>Fungi</taxon>
        <taxon>Dikarya</taxon>
        <taxon>Ascomycota</taxon>
        <taxon>Pezizomycotina</taxon>
        <taxon>Sordariomycetes</taxon>
        <taxon>Sordariomycetidae</taxon>
        <taxon>Diaporthales</taxon>
        <taxon>Diaporthaceae</taxon>
        <taxon>Diaporthe</taxon>
    </lineage>
</organism>
<evidence type="ECO:0008006" key="10">
    <source>
        <dbReference type="Google" id="ProtNLM"/>
    </source>
</evidence>
<evidence type="ECO:0000256" key="3">
    <source>
        <dbReference type="ARBA" id="ARBA00023027"/>
    </source>
</evidence>
<evidence type="ECO:0000259" key="7">
    <source>
        <dbReference type="Pfam" id="PF02826"/>
    </source>
</evidence>
<evidence type="ECO:0000256" key="1">
    <source>
        <dbReference type="ARBA" id="ARBA00005854"/>
    </source>
</evidence>
<dbReference type="Pfam" id="PF02826">
    <property type="entry name" value="2-Hacid_dh_C"/>
    <property type="match status" value="1"/>
</dbReference>
<dbReference type="Gene3D" id="3.40.50.720">
    <property type="entry name" value="NAD(P)-binding Rossmann-like Domain"/>
    <property type="match status" value="2"/>
</dbReference>
<dbReference type="Pfam" id="PF00389">
    <property type="entry name" value="2-Hacid_dh"/>
    <property type="match status" value="1"/>
</dbReference>
<name>A0ABR3XFI4_9PEZI</name>
<comment type="caution">
    <text evidence="8">The sequence shown here is derived from an EMBL/GenBank/DDBJ whole genome shotgun (WGS) entry which is preliminary data.</text>
</comment>
<feature type="compositionally biased region" description="Basic and acidic residues" evidence="5">
    <location>
        <begin position="134"/>
        <end position="151"/>
    </location>
</feature>
<proteinExistence type="inferred from homology"/>
<dbReference type="InterPro" id="IPR006140">
    <property type="entry name" value="D-isomer_DH_NAD-bd"/>
</dbReference>
<gene>
    <name evidence="8" type="ORF">Daus18300_003495</name>
</gene>
<dbReference type="InterPro" id="IPR006139">
    <property type="entry name" value="D-isomer_2_OHA_DH_cat_dom"/>
</dbReference>
<keyword evidence="9" id="KW-1185">Reference proteome</keyword>
<comment type="similarity">
    <text evidence="1 4">Belongs to the D-isomer specific 2-hydroxyacid dehydrogenase family.</text>
</comment>
<dbReference type="CDD" id="cd12169">
    <property type="entry name" value="PGDH_like_1"/>
    <property type="match status" value="1"/>
</dbReference>
<dbReference type="Proteomes" id="UP001583177">
    <property type="component" value="Unassembled WGS sequence"/>
</dbReference>
<evidence type="ECO:0000256" key="4">
    <source>
        <dbReference type="RuleBase" id="RU003719"/>
    </source>
</evidence>
<feature type="region of interest" description="Disordered" evidence="5">
    <location>
        <begin position="134"/>
        <end position="156"/>
    </location>
</feature>
<evidence type="ECO:0000256" key="5">
    <source>
        <dbReference type="SAM" id="MobiDB-lite"/>
    </source>
</evidence>
<feature type="domain" description="D-isomer specific 2-hydroxyacid dehydrogenase catalytic" evidence="6">
    <location>
        <begin position="51"/>
        <end position="401"/>
    </location>
</feature>
<dbReference type="InterPro" id="IPR029753">
    <property type="entry name" value="D-isomer_DH_CS"/>
</dbReference>
<sequence length="402" mass="43456">MALSLGSRSLVLRPLSCRRTITSLSTPHKLAIIDDYLETSAPHFARLSPAQVQISTFKDTIVPRNDAETTRLVERLQPYTLISSVRERTAFPGSLLRKLPNLKVLLATGTQFEQFDLAAARELGIAVVAAPGRGRTDDDGPGRLQRPDIRRGGAHPTTQHTWALLLALARNVAIDDAALKASGARAEDGAALAWQSSLATGLSGMTLGLVGLGRLGAAVARIGHLAWGMRVICWSENLTQERANQMAIQVGLSPDEGPGGAKTFLAVGKEKLFSAADAVSVHYVLSERSRGIVGARELALMKPSALLVNTSRGPLVDQAALVDVLEGGRIRGAAMDVFDVEPLPRDSPWRRAGYWGRDGRSKVLTTPHMGYVSEDLMNAWYAETAENVERWLDGRELLHRIA</sequence>
<protein>
    <recommendedName>
        <fullName evidence="10">Glycerate dehydrogenase</fullName>
    </recommendedName>
</protein>
<evidence type="ECO:0000256" key="2">
    <source>
        <dbReference type="ARBA" id="ARBA00023002"/>
    </source>
</evidence>
<evidence type="ECO:0000259" key="6">
    <source>
        <dbReference type="Pfam" id="PF00389"/>
    </source>
</evidence>
<evidence type="ECO:0000313" key="8">
    <source>
        <dbReference type="EMBL" id="KAL1874477.1"/>
    </source>
</evidence>
<dbReference type="SUPFAM" id="SSF52283">
    <property type="entry name" value="Formate/glycerate dehydrogenase catalytic domain-like"/>
    <property type="match status" value="1"/>
</dbReference>
<keyword evidence="2 4" id="KW-0560">Oxidoreductase</keyword>